<dbReference type="GO" id="GO:0006508">
    <property type="term" value="P:proteolysis"/>
    <property type="evidence" value="ECO:0007669"/>
    <property type="project" value="UniProtKB-KW"/>
</dbReference>
<reference evidence="6" key="1">
    <citation type="submission" date="2017-03" db="EMBL/GenBank/DDBJ databases">
        <title>Phytopthora megakarya and P. palmivora, two closely related causual agents of cacao black pod achieved similar genome size and gene model numbers by different mechanisms.</title>
        <authorList>
            <person name="Ali S."/>
            <person name="Shao J."/>
            <person name="Larry D.J."/>
            <person name="Kronmiller B."/>
            <person name="Shen D."/>
            <person name="Strem M.D."/>
            <person name="Melnick R.L."/>
            <person name="Guiltinan M.J."/>
            <person name="Tyler B.M."/>
            <person name="Meinhardt L.W."/>
            <person name="Bailey B.A."/>
        </authorList>
    </citation>
    <scope>NUCLEOTIDE SEQUENCE [LARGE SCALE GENOMIC DNA]</scope>
    <source>
        <strain evidence="6">zdho120</strain>
    </source>
</reference>
<evidence type="ECO:0000256" key="2">
    <source>
        <dbReference type="ARBA" id="ARBA00022670"/>
    </source>
</evidence>
<dbReference type="InterPro" id="IPR038765">
    <property type="entry name" value="Papain-like_cys_pep_sf"/>
</dbReference>
<comment type="caution">
    <text evidence="5">The sequence shown here is derived from an EMBL/GenBank/DDBJ whole genome shotgun (WGS) entry which is preliminary data.</text>
</comment>
<dbReference type="Pfam" id="PF02902">
    <property type="entry name" value="Peptidase_C48"/>
    <property type="match status" value="1"/>
</dbReference>
<evidence type="ECO:0000313" key="5">
    <source>
        <dbReference type="EMBL" id="OWZ18670.1"/>
    </source>
</evidence>
<dbReference type="SUPFAM" id="SSF54001">
    <property type="entry name" value="Cysteine proteinases"/>
    <property type="match status" value="1"/>
</dbReference>
<feature type="domain" description="Ubiquitin-like protease family profile" evidence="4">
    <location>
        <begin position="2"/>
        <end position="38"/>
    </location>
</feature>
<evidence type="ECO:0000259" key="4">
    <source>
        <dbReference type="Pfam" id="PF02902"/>
    </source>
</evidence>
<proteinExistence type="inferred from homology"/>
<dbReference type="Proteomes" id="UP000198211">
    <property type="component" value="Unassembled WGS sequence"/>
</dbReference>
<evidence type="ECO:0000313" key="6">
    <source>
        <dbReference type="Proteomes" id="UP000198211"/>
    </source>
</evidence>
<gene>
    <name evidence="5" type="ORF">PHMEG_0007209</name>
</gene>
<dbReference type="Gene3D" id="1.10.418.20">
    <property type="match status" value="1"/>
</dbReference>
<dbReference type="EMBL" id="NBNE01000555">
    <property type="protein sequence ID" value="OWZ18670.1"/>
    <property type="molecule type" value="Genomic_DNA"/>
</dbReference>
<dbReference type="AlphaFoldDB" id="A0A225WP89"/>
<evidence type="ECO:0000256" key="3">
    <source>
        <dbReference type="ARBA" id="ARBA00022801"/>
    </source>
</evidence>
<comment type="similarity">
    <text evidence="1">Belongs to the peptidase C48 family.</text>
</comment>
<keyword evidence="6" id="KW-1185">Reference proteome</keyword>
<organism evidence="5 6">
    <name type="scientific">Phytophthora megakarya</name>
    <dbReference type="NCBI Taxonomy" id="4795"/>
    <lineage>
        <taxon>Eukaryota</taxon>
        <taxon>Sar</taxon>
        <taxon>Stramenopiles</taxon>
        <taxon>Oomycota</taxon>
        <taxon>Peronosporomycetes</taxon>
        <taxon>Peronosporales</taxon>
        <taxon>Peronosporaceae</taxon>
        <taxon>Phytophthora</taxon>
    </lineage>
</organism>
<evidence type="ECO:0000256" key="1">
    <source>
        <dbReference type="ARBA" id="ARBA00005234"/>
    </source>
</evidence>
<protein>
    <recommendedName>
        <fullName evidence="4">Ubiquitin-like protease family profile domain-containing protein</fullName>
    </recommendedName>
</protein>
<name>A0A225WP89_9STRA</name>
<keyword evidence="3" id="KW-0378">Hydrolase</keyword>
<dbReference type="InterPro" id="IPR003653">
    <property type="entry name" value="Peptidase_C48_C"/>
</dbReference>
<dbReference type="GO" id="GO:0008234">
    <property type="term" value="F:cysteine-type peptidase activity"/>
    <property type="evidence" value="ECO:0007669"/>
    <property type="project" value="InterPro"/>
</dbReference>
<accession>A0A225WP89</accession>
<sequence length="67" mass="7778">MIPEQRNMYDCGVHKLYAMRCIAQYIVDHLPQTLMQDIKPLTGKCTESRASIFRDSLREELEKFASG</sequence>
<keyword evidence="2" id="KW-0645">Protease</keyword>